<evidence type="ECO:0000313" key="8">
    <source>
        <dbReference type="Proteomes" id="UP000319148"/>
    </source>
</evidence>
<evidence type="ECO:0000256" key="1">
    <source>
        <dbReference type="ARBA" id="ARBA00007228"/>
    </source>
</evidence>
<keyword evidence="5" id="KW-0963">Cytoplasm</keyword>
<accession>A0A501PAT3</accession>
<dbReference type="NCBIfam" id="TIGR00050">
    <property type="entry name" value="rRNA_methyl_1"/>
    <property type="match status" value="1"/>
</dbReference>
<sequence>MAGTDSTQNAILHENGPAIILVGAQLGENIGKAVRAMYNFGLTDLRLVAPRDGWPNDAAWPAAAGADVVLENARVYATTADAIQDLHHVYATTARMRDMVKPILTPRKCAAVMREQVDNGLKVGLLFGPEKAGLKNEDVAPCDAIVSVPLNPAFASINLAQAVVLLAYEWFQAGDETPEEYTPTLETTPATGEELQGLFDHLEGELLEAGYLRHEKRRPTMVRNLRNMLSRARFTQEEVRTLRGVIRALATGGGPEWQKEKAAKGKKG</sequence>
<comment type="subunit">
    <text evidence="5">Homodimer.</text>
</comment>
<dbReference type="PANTHER" id="PTHR42786">
    <property type="entry name" value="TRNA/RRNA METHYLTRANSFERASE"/>
    <property type="match status" value="1"/>
</dbReference>
<evidence type="ECO:0000256" key="3">
    <source>
        <dbReference type="ARBA" id="ARBA00022679"/>
    </source>
</evidence>
<dbReference type="SUPFAM" id="SSF75217">
    <property type="entry name" value="alpha/beta knot"/>
    <property type="match status" value="1"/>
</dbReference>
<dbReference type="Gene3D" id="3.40.1280.10">
    <property type="match status" value="1"/>
</dbReference>
<feature type="domain" description="tRNA/rRNA methyltransferase SpoU type" evidence="6">
    <location>
        <begin position="18"/>
        <end position="168"/>
    </location>
</feature>
<comment type="caution">
    <text evidence="7">The sequence shown here is derived from an EMBL/GenBank/DDBJ whole genome shotgun (WGS) entry which is preliminary data.</text>
</comment>
<dbReference type="EC" id="2.1.1.200" evidence="5"/>
<keyword evidence="5" id="KW-0819">tRNA processing</keyword>
<dbReference type="OrthoDB" id="9806346at2"/>
<evidence type="ECO:0000259" key="6">
    <source>
        <dbReference type="Pfam" id="PF00588"/>
    </source>
</evidence>
<dbReference type="Pfam" id="PF00588">
    <property type="entry name" value="SpoU_methylase"/>
    <property type="match status" value="1"/>
</dbReference>
<dbReference type="GO" id="GO:0003723">
    <property type="term" value="F:RNA binding"/>
    <property type="evidence" value="ECO:0007669"/>
    <property type="project" value="InterPro"/>
</dbReference>
<dbReference type="GO" id="GO:0106339">
    <property type="term" value="F:tRNA (cytidine(32)-2'-O)-methyltransferase activity"/>
    <property type="evidence" value="ECO:0007669"/>
    <property type="project" value="RHEA"/>
</dbReference>
<dbReference type="Proteomes" id="UP000319148">
    <property type="component" value="Unassembled WGS sequence"/>
</dbReference>
<dbReference type="CDD" id="cd18093">
    <property type="entry name" value="SpoU-like_TrmJ"/>
    <property type="match status" value="1"/>
</dbReference>
<comment type="similarity">
    <text evidence="1">Belongs to the class IV-like SAM-binding methyltransferase superfamily. RNA methyltransferase TrmH family.</text>
</comment>
<dbReference type="GO" id="GO:0160206">
    <property type="term" value="F:tRNA (cytidine(32)/uridine(32)-2'-O)-methyltransferase activity"/>
    <property type="evidence" value="ECO:0007669"/>
    <property type="project" value="UniProtKB-EC"/>
</dbReference>
<comment type="catalytic activity">
    <reaction evidence="5">
        <text>cytidine(32) in tRNA + S-adenosyl-L-methionine = 2'-O-methylcytidine(32) in tRNA + S-adenosyl-L-homocysteine + H(+)</text>
        <dbReference type="Rhea" id="RHEA:42932"/>
        <dbReference type="Rhea" id="RHEA-COMP:10288"/>
        <dbReference type="Rhea" id="RHEA-COMP:10289"/>
        <dbReference type="ChEBI" id="CHEBI:15378"/>
        <dbReference type="ChEBI" id="CHEBI:57856"/>
        <dbReference type="ChEBI" id="CHEBI:59789"/>
        <dbReference type="ChEBI" id="CHEBI:74495"/>
        <dbReference type="ChEBI" id="CHEBI:82748"/>
        <dbReference type="EC" id="2.1.1.200"/>
    </reaction>
</comment>
<comment type="catalytic activity">
    <reaction evidence="5">
        <text>uridine(32) in tRNA + S-adenosyl-L-methionine = 2'-O-methyluridine(32) in tRNA + S-adenosyl-L-homocysteine + H(+)</text>
        <dbReference type="Rhea" id="RHEA:42936"/>
        <dbReference type="Rhea" id="RHEA-COMP:10107"/>
        <dbReference type="Rhea" id="RHEA-COMP:10290"/>
        <dbReference type="ChEBI" id="CHEBI:15378"/>
        <dbReference type="ChEBI" id="CHEBI:57856"/>
        <dbReference type="ChEBI" id="CHEBI:59789"/>
        <dbReference type="ChEBI" id="CHEBI:65315"/>
        <dbReference type="ChEBI" id="CHEBI:74478"/>
        <dbReference type="EC" id="2.1.1.200"/>
    </reaction>
</comment>
<dbReference type="InterPro" id="IPR029028">
    <property type="entry name" value="Alpha/beta_knot_MTases"/>
</dbReference>
<dbReference type="EMBL" id="VFIY01000018">
    <property type="protein sequence ID" value="TPD57298.1"/>
    <property type="molecule type" value="Genomic_DNA"/>
</dbReference>
<proteinExistence type="inferred from homology"/>
<evidence type="ECO:0000256" key="4">
    <source>
        <dbReference type="ARBA" id="ARBA00022691"/>
    </source>
</evidence>
<organism evidence="7 8">
    <name type="scientific">Emcibacter nanhaiensis</name>
    <dbReference type="NCBI Taxonomy" id="1505037"/>
    <lineage>
        <taxon>Bacteria</taxon>
        <taxon>Pseudomonadati</taxon>
        <taxon>Pseudomonadota</taxon>
        <taxon>Alphaproteobacteria</taxon>
        <taxon>Emcibacterales</taxon>
        <taxon>Emcibacteraceae</taxon>
        <taxon>Emcibacter</taxon>
    </lineage>
</organism>
<name>A0A501PAT3_9PROT</name>
<reference evidence="8" key="1">
    <citation type="submission" date="2019-06" db="EMBL/GenBank/DDBJ databases">
        <title>The complete genome of Emcibacter congregatus ZYLT.</title>
        <authorList>
            <person name="Zhao Z."/>
        </authorList>
    </citation>
    <scope>NUCLEOTIDE SEQUENCE [LARGE SCALE GENOMIC DNA]</scope>
    <source>
        <strain evidence="8">MCCC 1A06723</strain>
    </source>
</reference>
<comment type="function">
    <text evidence="5">Catalyzes the formation of 2'O-methylated cytidine (Cm32) or 2'O-methylated uridine (Um32) at position 32 in tRNA.</text>
</comment>
<dbReference type="AlphaFoldDB" id="A0A501PAT3"/>
<dbReference type="InterPro" id="IPR029026">
    <property type="entry name" value="tRNA_m1G_MTases_N"/>
</dbReference>
<keyword evidence="8" id="KW-1185">Reference proteome</keyword>
<keyword evidence="3 7" id="KW-0808">Transferase</keyword>
<dbReference type="GO" id="GO:0002128">
    <property type="term" value="P:tRNA nucleoside ribose methylation"/>
    <property type="evidence" value="ECO:0007669"/>
    <property type="project" value="TreeGrafter"/>
</dbReference>
<dbReference type="GO" id="GO:0005829">
    <property type="term" value="C:cytosol"/>
    <property type="evidence" value="ECO:0007669"/>
    <property type="project" value="TreeGrafter"/>
</dbReference>
<dbReference type="InterPro" id="IPR001537">
    <property type="entry name" value="SpoU_MeTrfase"/>
</dbReference>
<comment type="subcellular location">
    <subcellularLocation>
        <location evidence="5">Cytoplasm</location>
    </subcellularLocation>
</comment>
<dbReference type="PIRSF" id="PIRSF004808">
    <property type="entry name" value="LasT"/>
    <property type="match status" value="1"/>
</dbReference>
<dbReference type="Gene3D" id="1.10.8.590">
    <property type="match status" value="1"/>
</dbReference>
<keyword evidence="4 5" id="KW-0949">S-adenosyl-L-methionine</keyword>
<evidence type="ECO:0000313" key="7">
    <source>
        <dbReference type="EMBL" id="TPD57298.1"/>
    </source>
</evidence>
<protein>
    <recommendedName>
        <fullName evidence="5">tRNA (cytidine/uridine-2'-O-)-methyltransferase TrmJ</fullName>
        <ecNumber evidence="5">2.1.1.200</ecNumber>
    </recommendedName>
    <alternativeName>
        <fullName evidence="5">tRNA (cytidine(32)/uridine(32)-2'-O)-methyltransferase</fullName>
    </alternativeName>
    <alternativeName>
        <fullName evidence="5">tRNA Cm32/Um32 methyltransferase</fullName>
    </alternativeName>
</protein>
<dbReference type="PANTHER" id="PTHR42786:SF7">
    <property type="entry name" value="TRNA_RRNA METHYLTRANSFERASE SPOU TYPE DOMAIN-CONTAINING PROTEIN"/>
    <property type="match status" value="1"/>
</dbReference>
<evidence type="ECO:0000256" key="2">
    <source>
        <dbReference type="ARBA" id="ARBA00022603"/>
    </source>
</evidence>
<dbReference type="RefSeq" id="WP_139941613.1">
    <property type="nucleotide sequence ID" value="NZ_JBHSYP010000005.1"/>
</dbReference>
<evidence type="ECO:0000256" key="5">
    <source>
        <dbReference type="RuleBase" id="RU362024"/>
    </source>
</evidence>
<gene>
    <name evidence="5" type="primary">trmJ</name>
    <name evidence="7" type="ORF">FIV46_14310</name>
</gene>
<dbReference type="InterPro" id="IPR004384">
    <property type="entry name" value="RNA_MeTrfase_TrmJ/LasT"/>
</dbReference>
<keyword evidence="2 5" id="KW-0489">Methyltransferase</keyword>